<protein>
    <recommendedName>
        <fullName evidence="3">Tubulin-specific chaperone A</fullName>
    </recommendedName>
</protein>
<dbReference type="AlphaFoldDB" id="F4RXF5"/>
<dbReference type="SUPFAM" id="SSF46988">
    <property type="entry name" value="Tubulin chaperone cofactor A"/>
    <property type="match status" value="1"/>
</dbReference>
<dbReference type="InterPro" id="IPR004226">
    <property type="entry name" value="TBCA"/>
</dbReference>
<evidence type="ECO:0000313" key="5">
    <source>
        <dbReference type="Proteomes" id="UP000001072"/>
    </source>
</evidence>
<evidence type="ECO:0000256" key="1">
    <source>
        <dbReference type="ARBA" id="ARBA00006806"/>
    </source>
</evidence>
<dbReference type="GO" id="GO:0007023">
    <property type="term" value="P:post-chaperonin tubulin folding pathway"/>
    <property type="evidence" value="ECO:0007669"/>
    <property type="project" value="UniProtKB-UniRule"/>
</dbReference>
<dbReference type="GO" id="GO:0007021">
    <property type="term" value="P:tubulin complex assembly"/>
    <property type="evidence" value="ECO:0007669"/>
    <property type="project" value="UniProtKB-UniRule"/>
</dbReference>
<dbReference type="EMBL" id="GL883127">
    <property type="protein sequence ID" value="EGG02958.1"/>
    <property type="molecule type" value="Genomic_DNA"/>
</dbReference>
<dbReference type="GeneID" id="18923852"/>
<comment type="subcellular location">
    <subcellularLocation>
        <location evidence="3">Cytoplasm</location>
        <location evidence="3">Cytoskeleton</location>
    </subcellularLocation>
</comment>
<dbReference type="OrthoDB" id="296187at2759"/>
<dbReference type="PANTHER" id="PTHR21500:SF0">
    <property type="entry name" value="TUBULIN-SPECIFIC CHAPERONE A"/>
    <property type="match status" value="1"/>
</dbReference>
<name>F4RXF5_MELLP</name>
<keyword evidence="5" id="KW-1185">Reference proteome</keyword>
<evidence type="ECO:0000256" key="2">
    <source>
        <dbReference type="ARBA" id="ARBA00023186"/>
    </source>
</evidence>
<dbReference type="KEGG" id="mlr:MELLADRAFT_109731"/>
<evidence type="ECO:0000313" key="4">
    <source>
        <dbReference type="EMBL" id="EGG02958.1"/>
    </source>
</evidence>
<accession>F4RXF5</accession>
<dbReference type="RefSeq" id="XP_007413751.1">
    <property type="nucleotide sequence ID" value="XM_007413689.1"/>
</dbReference>
<comment type="similarity">
    <text evidence="1 3">Belongs to the TBCA family.</text>
</comment>
<dbReference type="GO" id="GO:0005874">
    <property type="term" value="C:microtubule"/>
    <property type="evidence" value="ECO:0007669"/>
    <property type="project" value="UniProtKB-KW"/>
</dbReference>
<dbReference type="GO" id="GO:0005829">
    <property type="term" value="C:cytosol"/>
    <property type="evidence" value="ECO:0007669"/>
    <property type="project" value="TreeGrafter"/>
</dbReference>
<keyword evidence="2 3" id="KW-0143">Chaperone</keyword>
<dbReference type="VEuPathDB" id="FungiDB:MELLADRAFT_109731"/>
<sequence length="166" mass="19165">MTIELKRLEDSRGFFHYPIGSDPIIGVSIIRLTSRTVKKVNKKPSSLKNPYDHIRIEKNSTQLQRKLIAEEKSYRQELIEQTKALSGFKKVEGDEDYEWKLKKQKEVIEETKKMIPDAQLRLSKSLVELQELVGAHEEEWAGTEELLKAKELIKDGEEAVEAISKT</sequence>
<dbReference type="eggNOG" id="KOG3470">
    <property type="taxonomic scope" value="Eukaryota"/>
</dbReference>
<comment type="subunit">
    <text evidence="3">Supercomplex made of cofactors A to E. Cofactors A and D function by capturing and stabilizing tubulin in a quasi-native conformation. Cofactor E binds to the cofactor D-tubulin complex; interaction with cofactor C then causes the release of tubulin polypeptides that are committed to the native state.</text>
</comment>
<keyword evidence="3" id="KW-0206">Cytoskeleton</keyword>
<keyword evidence="3" id="KW-0493">Microtubule</keyword>
<evidence type="ECO:0000256" key="3">
    <source>
        <dbReference type="RuleBase" id="RU364030"/>
    </source>
</evidence>
<dbReference type="InParanoid" id="F4RXF5"/>
<dbReference type="InterPro" id="IPR036126">
    <property type="entry name" value="TBCA_sf"/>
</dbReference>
<dbReference type="Proteomes" id="UP000001072">
    <property type="component" value="Unassembled WGS sequence"/>
</dbReference>
<proteinExistence type="inferred from homology"/>
<keyword evidence="3" id="KW-0963">Cytoplasm</keyword>
<reference evidence="5" key="1">
    <citation type="journal article" date="2011" name="Proc. Natl. Acad. Sci. U.S.A.">
        <title>Obligate biotrophy features unraveled by the genomic analysis of rust fungi.</title>
        <authorList>
            <person name="Duplessis S."/>
            <person name="Cuomo C.A."/>
            <person name="Lin Y.-C."/>
            <person name="Aerts A."/>
            <person name="Tisserant E."/>
            <person name="Veneault-Fourrey C."/>
            <person name="Joly D.L."/>
            <person name="Hacquard S."/>
            <person name="Amselem J."/>
            <person name="Cantarel B.L."/>
            <person name="Chiu R."/>
            <person name="Coutinho P.M."/>
            <person name="Feau N."/>
            <person name="Field M."/>
            <person name="Frey P."/>
            <person name="Gelhaye E."/>
            <person name="Goldberg J."/>
            <person name="Grabherr M.G."/>
            <person name="Kodira C.D."/>
            <person name="Kohler A."/>
            <person name="Kuees U."/>
            <person name="Lindquist E.A."/>
            <person name="Lucas S.M."/>
            <person name="Mago R."/>
            <person name="Mauceli E."/>
            <person name="Morin E."/>
            <person name="Murat C."/>
            <person name="Pangilinan J.L."/>
            <person name="Park R."/>
            <person name="Pearson M."/>
            <person name="Quesneville H."/>
            <person name="Rouhier N."/>
            <person name="Sakthikumar S."/>
            <person name="Salamov A.A."/>
            <person name="Schmutz J."/>
            <person name="Selles B."/>
            <person name="Shapiro H."/>
            <person name="Tanguay P."/>
            <person name="Tuskan G.A."/>
            <person name="Henrissat B."/>
            <person name="Van de Peer Y."/>
            <person name="Rouze P."/>
            <person name="Ellis J.G."/>
            <person name="Dodds P.N."/>
            <person name="Schein J.E."/>
            <person name="Zhong S."/>
            <person name="Hamelin R.C."/>
            <person name="Grigoriev I.V."/>
            <person name="Szabo L.J."/>
            <person name="Martin F."/>
        </authorList>
    </citation>
    <scope>NUCLEOTIDE SEQUENCE [LARGE SCALE GENOMIC DNA]</scope>
    <source>
        <strain evidence="5">98AG31 / pathotype 3-4-7</strain>
    </source>
</reference>
<dbReference type="Gene3D" id="1.20.58.90">
    <property type="match status" value="1"/>
</dbReference>
<dbReference type="GO" id="GO:0048487">
    <property type="term" value="F:beta-tubulin binding"/>
    <property type="evidence" value="ECO:0007669"/>
    <property type="project" value="InterPro"/>
</dbReference>
<dbReference type="HOGENOM" id="CLU_1603104_0_0_1"/>
<dbReference type="PANTHER" id="PTHR21500">
    <property type="entry name" value="TUBULIN-SPECIFIC CHAPERONE A"/>
    <property type="match status" value="1"/>
</dbReference>
<organism evidence="5">
    <name type="scientific">Melampsora larici-populina (strain 98AG31 / pathotype 3-4-7)</name>
    <name type="common">Poplar leaf rust fungus</name>
    <dbReference type="NCBI Taxonomy" id="747676"/>
    <lineage>
        <taxon>Eukaryota</taxon>
        <taxon>Fungi</taxon>
        <taxon>Dikarya</taxon>
        <taxon>Basidiomycota</taxon>
        <taxon>Pucciniomycotina</taxon>
        <taxon>Pucciniomycetes</taxon>
        <taxon>Pucciniales</taxon>
        <taxon>Melampsoraceae</taxon>
        <taxon>Melampsora</taxon>
    </lineage>
</organism>
<dbReference type="Pfam" id="PF02970">
    <property type="entry name" value="TBCA"/>
    <property type="match status" value="1"/>
</dbReference>
<gene>
    <name evidence="4" type="ORF">MELLADRAFT_109731</name>
</gene>